<name>A0A149PHG5_9BURK</name>
<evidence type="ECO:0008006" key="4">
    <source>
        <dbReference type="Google" id="ProtNLM"/>
    </source>
</evidence>
<dbReference type="InterPro" id="IPR036188">
    <property type="entry name" value="FAD/NAD-bd_sf"/>
</dbReference>
<comment type="caution">
    <text evidence="2">The sequence shown here is derived from an EMBL/GenBank/DDBJ whole genome shotgun (WGS) entry which is preliminary data.</text>
</comment>
<proteinExistence type="predicted"/>
<dbReference type="STRING" id="1399968.CI15_23785"/>
<dbReference type="Gene3D" id="3.50.50.60">
    <property type="entry name" value="FAD/NAD(P)-binding domain"/>
    <property type="match status" value="1"/>
</dbReference>
<organism evidence="2 3">
    <name type="scientific">Paraburkholderia monticola</name>
    <dbReference type="NCBI Taxonomy" id="1399968"/>
    <lineage>
        <taxon>Bacteria</taxon>
        <taxon>Pseudomonadati</taxon>
        <taxon>Pseudomonadota</taxon>
        <taxon>Betaproteobacteria</taxon>
        <taxon>Burkholderiales</taxon>
        <taxon>Burkholderiaceae</taxon>
        <taxon>Paraburkholderia</taxon>
    </lineage>
</organism>
<gene>
    <name evidence="2" type="ORF">CI15_23785</name>
</gene>
<keyword evidence="3" id="KW-1185">Reference proteome</keyword>
<evidence type="ECO:0000313" key="3">
    <source>
        <dbReference type="Proteomes" id="UP000075613"/>
    </source>
</evidence>
<dbReference type="InterPro" id="IPR050982">
    <property type="entry name" value="Auxin_biosynth/cation_transpt"/>
</dbReference>
<evidence type="ECO:0000256" key="1">
    <source>
        <dbReference type="ARBA" id="ARBA00023002"/>
    </source>
</evidence>
<sequence>MKCSIARSGDSESEWPEAAVQHSVAGIESEGHCAYPTSMTTHSDLDLVIVGGGIGGVICLKYAKDAGLKTVLLERRERIGGLWRDLPSWQDIQFRKEDWTLGNVPVSEERQPGILRNIEAWVERFDLVPQIVLNAPVTSAQSYEGGWQVATDGALYRSRWLIAATGGHNRPVVPQVKRNDSSITEYHSFELRNPEELKGKRVTVVGGGASAYDLLDLCFTYEASSIAWVYRSIKWMRPTRQVKYLGTDIRLLAKYQMLGLSTSAMNRRINEDLRARYKKAGITEIMPEGDFDIRRDQLIPGRPGMIRGFRSIERHRSEVQSVHGKTIRLSNGEEISSDLLLWGTGYAMELGYLGLDSLTKARRLNEISARCYSVFRSSDAPNLFLLAPGVLETNTSTPWAYAHVARSIMSHIAGTSVFVDPPVQDLTNHYDLVKMLALHDRQNYPVGLWYLKYLWLAMFHPKARPMPIP</sequence>
<dbReference type="AlphaFoldDB" id="A0A149PHG5"/>
<dbReference type="Proteomes" id="UP000075613">
    <property type="component" value="Unassembled WGS sequence"/>
</dbReference>
<reference evidence="2 3" key="1">
    <citation type="journal article" date="2015" name="Int. J. Syst. Evol. Microbiol.">
        <title>Burkholderia monticola sp. nov., isolated from mountain soil.</title>
        <authorList>
            <person name="Baek I."/>
            <person name="Seo B."/>
            <person name="Lee I."/>
            <person name="Yi H."/>
            <person name="Chun J."/>
        </authorList>
    </citation>
    <scope>NUCLEOTIDE SEQUENCE [LARGE SCALE GENOMIC DNA]</scope>
    <source>
        <strain evidence="2 3">JC2948</strain>
    </source>
</reference>
<protein>
    <recommendedName>
        <fullName evidence="4">FAD/NAD(P)-binding domain-containing protein</fullName>
    </recommendedName>
</protein>
<dbReference type="PRINTS" id="PR00469">
    <property type="entry name" value="PNDRDTASEII"/>
</dbReference>
<dbReference type="Pfam" id="PF13738">
    <property type="entry name" value="Pyr_redox_3"/>
    <property type="match status" value="1"/>
</dbReference>
<dbReference type="PANTHER" id="PTHR43539">
    <property type="entry name" value="FLAVIN-BINDING MONOOXYGENASE-LIKE PROTEIN (AFU_ORTHOLOGUE AFUA_4G09220)"/>
    <property type="match status" value="1"/>
</dbReference>
<dbReference type="GO" id="GO:0004497">
    <property type="term" value="F:monooxygenase activity"/>
    <property type="evidence" value="ECO:0007669"/>
    <property type="project" value="TreeGrafter"/>
</dbReference>
<dbReference type="SUPFAM" id="SSF51905">
    <property type="entry name" value="FAD/NAD(P)-binding domain"/>
    <property type="match status" value="1"/>
</dbReference>
<evidence type="ECO:0000313" key="2">
    <source>
        <dbReference type="EMBL" id="KXU84480.1"/>
    </source>
</evidence>
<keyword evidence="1" id="KW-0560">Oxidoreductase</keyword>
<dbReference type="EMBL" id="LRBG01000036">
    <property type="protein sequence ID" value="KXU84480.1"/>
    <property type="molecule type" value="Genomic_DNA"/>
</dbReference>
<dbReference type="GO" id="GO:0050660">
    <property type="term" value="F:flavin adenine dinucleotide binding"/>
    <property type="evidence" value="ECO:0007669"/>
    <property type="project" value="TreeGrafter"/>
</dbReference>
<accession>A0A149PHG5</accession>
<dbReference type="PANTHER" id="PTHR43539:SF78">
    <property type="entry name" value="FLAVIN-CONTAINING MONOOXYGENASE"/>
    <property type="match status" value="1"/>
</dbReference>
<dbReference type="OrthoDB" id="9773233at2"/>